<dbReference type="Proteomes" id="UP000249419">
    <property type="component" value="Unassembled WGS sequence"/>
</dbReference>
<dbReference type="InterPro" id="IPR001867">
    <property type="entry name" value="OmpR/PhoB-type_DNA-bd"/>
</dbReference>
<evidence type="ECO:0000256" key="3">
    <source>
        <dbReference type="PROSITE-ProRule" id="PRU01091"/>
    </source>
</evidence>
<dbReference type="GO" id="GO:0016887">
    <property type="term" value="F:ATP hydrolysis activity"/>
    <property type="evidence" value="ECO:0007669"/>
    <property type="project" value="InterPro"/>
</dbReference>
<reference evidence="5 6" key="1">
    <citation type="submission" date="2018-03" db="EMBL/GenBank/DDBJ databases">
        <title>Defining the species Micromonospora saelicesensis and Micromonospora noduli under the framework of genomics.</title>
        <authorList>
            <person name="Riesco R."/>
            <person name="Trujillo M.E."/>
        </authorList>
    </citation>
    <scope>NUCLEOTIDE SEQUENCE [LARGE SCALE GENOMIC DNA]</scope>
    <source>
        <strain evidence="5 6">PSN13</strain>
    </source>
</reference>
<organism evidence="5 6">
    <name type="scientific">Micromonospora saelicesensis</name>
    <dbReference type="NCBI Taxonomy" id="285676"/>
    <lineage>
        <taxon>Bacteria</taxon>
        <taxon>Bacillati</taxon>
        <taxon>Actinomycetota</taxon>
        <taxon>Actinomycetes</taxon>
        <taxon>Micromonosporales</taxon>
        <taxon>Micromonosporaceae</taxon>
        <taxon>Micromonospora</taxon>
    </lineage>
</organism>
<dbReference type="InterPro" id="IPR016032">
    <property type="entry name" value="Sig_transdc_resp-reg_C-effctor"/>
</dbReference>
<name>A0A328NRV4_9ACTN</name>
<accession>A0A328NRV4</accession>
<dbReference type="InterPro" id="IPR058852">
    <property type="entry name" value="HTH_77"/>
</dbReference>
<dbReference type="SMART" id="SM01043">
    <property type="entry name" value="BTAD"/>
    <property type="match status" value="1"/>
</dbReference>
<evidence type="ECO:0000256" key="2">
    <source>
        <dbReference type="ARBA" id="ARBA00023125"/>
    </source>
</evidence>
<dbReference type="Pfam" id="PF25872">
    <property type="entry name" value="HTH_77"/>
    <property type="match status" value="1"/>
</dbReference>
<keyword evidence="2 3" id="KW-0238">DNA-binding</keyword>
<dbReference type="InterPro" id="IPR027417">
    <property type="entry name" value="P-loop_NTPase"/>
</dbReference>
<comment type="similarity">
    <text evidence="1">Belongs to the AfsR/DnrI/RedD regulatory family.</text>
</comment>
<dbReference type="InterPro" id="IPR011990">
    <property type="entry name" value="TPR-like_helical_dom_sf"/>
</dbReference>
<comment type="caution">
    <text evidence="5">The sequence shown here is derived from an EMBL/GenBank/DDBJ whole genome shotgun (WGS) entry which is preliminary data.</text>
</comment>
<dbReference type="SUPFAM" id="SSF48452">
    <property type="entry name" value="TPR-like"/>
    <property type="match status" value="2"/>
</dbReference>
<dbReference type="PANTHER" id="PTHR47691:SF3">
    <property type="entry name" value="HTH-TYPE TRANSCRIPTIONAL REGULATOR RV0890C-RELATED"/>
    <property type="match status" value="1"/>
</dbReference>
<dbReference type="SUPFAM" id="SSF52540">
    <property type="entry name" value="P-loop containing nucleoside triphosphate hydrolases"/>
    <property type="match status" value="1"/>
</dbReference>
<dbReference type="PROSITE" id="PS51755">
    <property type="entry name" value="OMPR_PHOB"/>
    <property type="match status" value="1"/>
</dbReference>
<dbReference type="GO" id="GO:0003677">
    <property type="term" value="F:DNA binding"/>
    <property type="evidence" value="ECO:0007669"/>
    <property type="project" value="UniProtKB-UniRule"/>
</dbReference>
<dbReference type="Pfam" id="PF03704">
    <property type="entry name" value="BTAD"/>
    <property type="match status" value="1"/>
</dbReference>
<dbReference type="InterPro" id="IPR049945">
    <property type="entry name" value="AAA_22"/>
</dbReference>
<dbReference type="Pfam" id="PF00486">
    <property type="entry name" value="Trans_reg_C"/>
    <property type="match status" value="1"/>
</dbReference>
<dbReference type="Pfam" id="PF13401">
    <property type="entry name" value="AAA_22"/>
    <property type="match status" value="1"/>
</dbReference>
<dbReference type="SMART" id="SM00862">
    <property type="entry name" value="Trans_reg_C"/>
    <property type="match status" value="1"/>
</dbReference>
<gene>
    <name evidence="5" type="ORF">PSN13_01085</name>
</gene>
<evidence type="ECO:0000256" key="1">
    <source>
        <dbReference type="ARBA" id="ARBA00005820"/>
    </source>
</evidence>
<dbReference type="CDD" id="cd15831">
    <property type="entry name" value="BTAD"/>
    <property type="match status" value="1"/>
</dbReference>
<dbReference type="GO" id="GO:0006355">
    <property type="term" value="P:regulation of DNA-templated transcription"/>
    <property type="evidence" value="ECO:0007669"/>
    <property type="project" value="InterPro"/>
</dbReference>
<protein>
    <submittedName>
        <fullName evidence="5">Transcriptional regulatory protein EmbR</fullName>
    </submittedName>
</protein>
<evidence type="ECO:0000313" key="5">
    <source>
        <dbReference type="EMBL" id="RAO38114.1"/>
    </source>
</evidence>
<feature type="DNA-binding region" description="OmpR/PhoB-type" evidence="3">
    <location>
        <begin position="1"/>
        <end position="92"/>
    </location>
</feature>
<sequence length="950" mass="101021">MRFRILGPTQVVLADGREVPVGGPRLRALLALLLLDAGRVVSAERLIDGLYGEHPPRGAANALQSQVSRLRQALPAGHDPVEFHPAGYRLAVDPDDVDAYRFERLAEAGRRALVDGDWPRAAAVLREALELWRGPALADAIGAAGAPAQAARLDELRLAAIEDRVEADLALGAQSALIAELREVVVAHPLRERSRGQLMRALAALGRPAEALAEFEDARHTLAEQLGVDPSAELAAVHLAVLRGEERGSAERVLPSQLTTFVGREEELKRVGDLLVERRLVTLTGPGGAGKTRLAIEAAGRVDVEVRFVELAGLADGSDVPQAVLSALGLRDAGLRAPAEPGWQTTDRLVEALAERRLLLVLDNCEHVLVDAARLAARLLSACPALRVLATSREPLGLAGEALCPLSGLTVPPLGASALDADDYAAVGLFAQRAADVAPDFIVTPANVEMVLRICRSLDGLPLAIELAAARLRALSVAEVAARLDDRFRLLSTGNRAVSPRHRTLRAVVEWSWDLLDDAEREVARRLTVFAGGATLEAAERVCGLPTAEFVDALTGLVDKSFVEMTGGRYRMLETVRAFCAERLAEAGEADQLRRAHTAYFLELAWTASDHLRCAEQLHWLRRLDAERDNLHAALRRATAAGEASDAAGMVAALSFYWWLRGMRGEGARLAADVLELLGTEAPPGLGEEFALCVYNASLSGSGPLPSLGTQRSVIRSLDRPPRQPFLLYLSGISTGPPSGGAEDVDELMGELRRLVGPDPWINALGAMGSGSALMWSDQRDRARAALATALDGFRGTGDRWGTMITLGALGELAAWQGDPETAGAHMDEAMGLVEALGSAVDQADMLRTRGEIRLRAGDFAGAHDDFAGALLLAQRSGAPEFVASARLGLAQVARVRGDLVAARRFCEEALTGGLTGWYVGEAARAEIILVLKEITEAETAGAPPSAGGA</sequence>
<feature type="domain" description="OmpR/PhoB-type" evidence="4">
    <location>
        <begin position="1"/>
        <end position="92"/>
    </location>
</feature>
<dbReference type="AlphaFoldDB" id="A0A328NRV4"/>
<dbReference type="SUPFAM" id="SSF46894">
    <property type="entry name" value="C-terminal effector domain of the bipartite response regulators"/>
    <property type="match status" value="1"/>
</dbReference>
<dbReference type="Gene3D" id="1.10.10.10">
    <property type="entry name" value="Winged helix-like DNA-binding domain superfamily/Winged helix DNA-binding domain"/>
    <property type="match status" value="1"/>
</dbReference>
<dbReference type="PANTHER" id="PTHR47691">
    <property type="entry name" value="REGULATOR-RELATED"/>
    <property type="match status" value="1"/>
</dbReference>
<evidence type="ECO:0000259" key="4">
    <source>
        <dbReference type="PROSITE" id="PS51755"/>
    </source>
</evidence>
<proteinExistence type="inferred from homology"/>
<dbReference type="Gene3D" id="3.40.50.300">
    <property type="entry name" value="P-loop containing nucleotide triphosphate hydrolases"/>
    <property type="match status" value="1"/>
</dbReference>
<dbReference type="InterPro" id="IPR036388">
    <property type="entry name" value="WH-like_DNA-bd_sf"/>
</dbReference>
<dbReference type="EMBL" id="PYAG01000004">
    <property type="protein sequence ID" value="RAO38114.1"/>
    <property type="molecule type" value="Genomic_DNA"/>
</dbReference>
<evidence type="ECO:0000313" key="6">
    <source>
        <dbReference type="Proteomes" id="UP000249419"/>
    </source>
</evidence>
<dbReference type="InterPro" id="IPR005158">
    <property type="entry name" value="BTAD"/>
</dbReference>
<dbReference type="GO" id="GO:0000160">
    <property type="term" value="P:phosphorelay signal transduction system"/>
    <property type="evidence" value="ECO:0007669"/>
    <property type="project" value="InterPro"/>
</dbReference>
<dbReference type="RefSeq" id="WP_112674199.1">
    <property type="nucleotide sequence ID" value="NZ_PYAG01000004.1"/>
</dbReference>
<dbReference type="Gene3D" id="1.25.40.10">
    <property type="entry name" value="Tetratricopeptide repeat domain"/>
    <property type="match status" value="2"/>
</dbReference>
<dbReference type="PRINTS" id="PR00364">
    <property type="entry name" value="DISEASERSIST"/>
</dbReference>